<evidence type="ECO:0000256" key="3">
    <source>
        <dbReference type="ARBA" id="ARBA00022692"/>
    </source>
</evidence>
<evidence type="ECO:0000256" key="5">
    <source>
        <dbReference type="ARBA" id="ARBA00023136"/>
    </source>
</evidence>
<feature type="transmembrane region" description="Helical" evidence="6">
    <location>
        <begin position="43"/>
        <end position="62"/>
    </location>
</feature>
<dbReference type="EMBL" id="RCWJ01000001">
    <property type="protein sequence ID" value="RLQ86369.1"/>
    <property type="molecule type" value="Genomic_DNA"/>
</dbReference>
<evidence type="ECO:0000313" key="8">
    <source>
        <dbReference type="EMBL" id="RLQ86369.1"/>
    </source>
</evidence>
<gene>
    <name evidence="8" type="ORF">D9V28_06005</name>
</gene>
<evidence type="ECO:0000256" key="4">
    <source>
        <dbReference type="ARBA" id="ARBA00022989"/>
    </source>
</evidence>
<protein>
    <recommendedName>
        <fullName evidence="7">Cardiolipin synthase N-terminal domain-containing protein</fullName>
    </recommendedName>
</protein>
<comment type="caution">
    <text evidence="8">The sequence shown here is derived from an EMBL/GenBank/DDBJ whole genome shotgun (WGS) entry which is preliminary data.</text>
</comment>
<keyword evidence="5 6" id="KW-0472">Membrane</keyword>
<dbReference type="AlphaFoldDB" id="A0A3L7J7C2"/>
<dbReference type="Proteomes" id="UP000282460">
    <property type="component" value="Unassembled WGS sequence"/>
</dbReference>
<dbReference type="RefSeq" id="WP_121658731.1">
    <property type="nucleotide sequence ID" value="NZ_BMEK01000001.1"/>
</dbReference>
<accession>A0A3L7J7C2</accession>
<name>A0A3L7J7C2_9MICO</name>
<evidence type="ECO:0000259" key="7">
    <source>
        <dbReference type="Pfam" id="PF13396"/>
    </source>
</evidence>
<keyword evidence="3 6" id="KW-0812">Transmembrane</keyword>
<dbReference type="OrthoDB" id="7596142at2"/>
<keyword evidence="9" id="KW-1185">Reference proteome</keyword>
<feature type="domain" description="Cardiolipin synthase N-terminal" evidence="7">
    <location>
        <begin position="26"/>
        <end position="63"/>
    </location>
</feature>
<dbReference type="GO" id="GO:0005886">
    <property type="term" value="C:plasma membrane"/>
    <property type="evidence" value="ECO:0007669"/>
    <property type="project" value="UniProtKB-SubCell"/>
</dbReference>
<keyword evidence="2" id="KW-1003">Cell membrane</keyword>
<sequence length="127" mass="14178">MNFWDFIVFVFWSYVFFAYLMVLFGIIADIFRDHTLNGGLKAVWVIFLVFVPFLAALVYLIARGKGMSERQRAAANQARSETDQYIRNVASSSPVEEIAKAKTLLDSGTISQAEFDGLKSRALGAVA</sequence>
<evidence type="ECO:0000256" key="1">
    <source>
        <dbReference type="ARBA" id="ARBA00004651"/>
    </source>
</evidence>
<feature type="transmembrane region" description="Helical" evidence="6">
    <location>
        <begin position="7"/>
        <end position="31"/>
    </location>
</feature>
<organism evidence="8 9">
    <name type="scientific">Mycetocola zhadangensis</name>
    <dbReference type="NCBI Taxonomy" id="1164595"/>
    <lineage>
        <taxon>Bacteria</taxon>
        <taxon>Bacillati</taxon>
        <taxon>Actinomycetota</taxon>
        <taxon>Actinomycetes</taxon>
        <taxon>Micrococcales</taxon>
        <taxon>Microbacteriaceae</taxon>
        <taxon>Mycetocola</taxon>
    </lineage>
</organism>
<proteinExistence type="predicted"/>
<keyword evidence="4 6" id="KW-1133">Transmembrane helix</keyword>
<evidence type="ECO:0000313" key="9">
    <source>
        <dbReference type="Proteomes" id="UP000282460"/>
    </source>
</evidence>
<evidence type="ECO:0000256" key="2">
    <source>
        <dbReference type="ARBA" id="ARBA00022475"/>
    </source>
</evidence>
<dbReference type="InterPro" id="IPR027379">
    <property type="entry name" value="CLS_N"/>
</dbReference>
<evidence type="ECO:0000256" key="6">
    <source>
        <dbReference type="SAM" id="Phobius"/>
    </source>
</evidence>
<comment type="subcellular location">
    <subcellularLocation>
        <location evidence="1">Cell membrane</location>
        <topology evidence="1">Multi-pass membrane protein</topology>
    </subcellularLocation>
</comment>
<dbReference type="Pfam" id="PF13396">
    <property type="entry name" value="PLDc_N"/>
    <property type="match status" value="1"/>
</dbReference>
<reference evidence="8 9" key="1">
    <citation type="submission" date="2018-10" db="EMBL/GenBank/DDBJ databases">
        <authorList>
            <person name="Li J."/>
        </authorList>
    </citation>
    <scope>NUCLEOTIDE SEQUENCE [LARGE SCALE GENOMIC DNA]</scope>
    <source>
        <strain evidence="8 9">ZD1-4</strain>
    </source>
</reference>